<gene>
    <name evidence="2" type="ORF">MNODULE_16295</name>
</gene>
<organism evidence="2 3">
    <name type="scientific">Candidatus Manganitrophus noduliformans</name>
    <dbReference type="NCBI Taxonomy" id="2606439"/>
    <lineage>
        <taxon>Bacteria</taxon>
        <taxon>Pseudomonadati</taxon>
        <taxon>Nitrospirota</taxon>
        <taxon>Nitrospiria</taxon>
        <taxon>Candidatus Troglogloeales</taxon>
        <taxon>Candidatus Manganitrophaceae</taxon>
        <taxon>Candidatus Manganitrophus</taxon>
    </lineage>
</organism>
<evidence type="ECO:0000313" key="2">
    <source>
        <dbReference type="EMBL" id="NKE72311.1"/>
    </source>
</evidence>
<dbReference type="SMART" id="SM00567">
    <property type="entry name" value="EZ_HEAT"/>
    <property type="match status" value="13"/>
</dbReference>
<dbReference type="Proteomes" id="UP000534783">
    <property type="component" value="Unassembled WGS sequence"/>
</dbReference>
<proteinExistence type="predicted"/>
<evidence type="ECO:0000256" key="1">
    <source>
        <dbReference type="ARBA" id="ARBA00045876"/>
    </source>
</evidence>
<dbReference type="InterPro" id="IPR011989">
    <property type="entry name" value="ARM-like"/>
</dbReference>
<dbReference type="InterPro" id="IPR016024">
    <property type="entry name" value="ARM-type_fold"/>
</dbReference>
<name>A0A7X6IC04_9BACT</name>
<dbReference type="PANTHER" id="PTHR12697">
    <property type="entry name" value="PBS LYASE HEAT-LIKE PROTEIN"/>
    <property type="match status" value="1"/>
</dbReference>
<accession>A0A7X6IC04</accession>
<reference evidence="2 3" key="1">
    <citation type="journal article" date="2020" name="Nature">
        <title>Bacterial chemolithoautotrophy via manganese oxidation.</title>
        <authorList>
            <person name="Yu H."/>
            <person name="Leadbetter J.R."/>
        </authorList>
    </citation>
    <scope>NUCLEOTIDE SEQUENCE [LARGE SCALE GENOMIC DNA]</scope>
    <source>
        <strain evidence="2 3">Mn-1</strain>
    </source>
</reference>
<protein>
    <submittedName>
        <fullName evidence="2">HEAT repeat domain-containing protein</fullName>
    </submittedName>
</protein>
<keyword evidence="3" id="KW-1185">Reference proteome</keyword>
<dbReference type="Gene3D" id="1.25.10.10">
    <property type="entry name" value="Leucine-rich Repeat Variant"/>
    <property type="match status" value="5"/>
</dbReference>
<dbReference type="PROSITE" id="PS50077">
    <property type="entry name" value="HEAT_REPEAT"/>
    <property type="match status" value="1"/>
</dbReference>
<evidence type="ECO:0000313" key="3">
    <source>
        <dbReference type="Proteomes" id="UP000534783"/>
    </source>
</evidence>
<dbReference type="GO" id="GO:0016491">
    <property type="term" value="F:oxidoreductase activity"/>
    <property type="evidence" value="ECO:0007669"/>
    <property type="project" value="TreeGrafter"/>
</dbReference>
<dbReference type="PANTHER" id="PTHR12697:SF5">
    <property type="entry name" value="DEOXYHYPUSINE HYDROXYLASE"/>
    <property type="match status" value="1"/>
</dbReference>
<dbReference type="InterPro" id="IPR004155">
    <property type="entry name" value="PBS_lyase_HEAT"/>
</dbReference>
<comment type="function">
    <text evidence="1">Catalyzes the hydroxylation of the N(6)-(4-aminobutyl)-L-lysine intermediate produced by deoxyhypusine synthase/DHPS on a critical lysine of the eukaryotic translation initiation factor 5A/eIF-5A. This is the second step of the post-translational modification of that lysine into an unusual amino acid residue named hypusine. Hypusination is unique to mature eIF-5A factor and is essential for its function.</text>
</comment>
<dbReference type="Pfam" id="PF03130">
    <property type="entry name" value="HEAT_PBS"/>
    <property type="match status" value="2"/>
</dbReference>
<dbReference type="EMBL" id="VTOW01000003">
    <property type="protein sequence ID" value="NKE72311.1"/>
    <property type="molecule type" value="Genomic_DNA"/>
</dbReference>
<dbReference type="Pfam" id="PF13646">
    <property type="entry name" value="HEAT_2"/>
    <property type="match status" value="5"/>
</dbReference>
<dbReference type="RefSeq" id="WP_238339602.1">
    <property type="nucleotide sequence ID" value="NZ_VTOW01000003.1"/>
</dbReference>
<dbReference type="AlphaFoldDB" id="A0A7X6IC04"/>
<dbReference type="SUPFAM" id="SSF48371">
    <property type="entry name" value="ARM repeat"/>
    <property type="match status" value="1"/>
</dbReference>
<dbReference type="InterPro" id="IPR021133">
    <property type="entry name" value="HEAT_type_2"/>
</dbReference>
<comment type="caution">
    <text evidence="2">The sequence shown here is derived from an EMBL/GenBank/DDBJ whole genome shotgun (WGS) entry which is preliminary data.</text>
</comment>
<sequence length="680" mass="73187">MRSLQEDIAKRLTSPDVEVRLSALNALAGLPDASVIDPAITALGDSDWRVRKMAAAILLEGVDRNRIVHQLIDRLSGEKNIGMRNAAVEVFIQFGKTSVDPLLFSLRRTDDEVKKLIIDTLGEIKERKAVPPLVALLSDQNENVAASAVEALGKIGDPGSVPPLLEILTRENPLLVFSAVKALEQIGDPRAVGPLIGLLAKNAYRRVGLEALGAMGDMRVLEALTAALQSGSKSIRCSALKAIAALESRQSTADRDVIHRRVKEIYQDPIRALLDDAVQDADPSLRRAAIRMYGWAAEARSVSILIPLITGACREDALSALVAIGKENVAPLIAGLSAQDDAVREVMATVLGRVGGSRVVPALLELLQDRSGHVRQASAAALGEVGDPETIGALLPVLADVYPNVQESAVKALLQMKEALPRATLLDYLRHDSSALRSNAAFLLGRVKEEKAIASLLFLLSDPEQSVRKAAVDALGCFHSPEVSQHILLALGDESADVRLAALKILAGDEIGHLANLADTLHPLVHDENIWVRSAIPPILARVEEEKARTLLLELLSDRVGAVKISTLSVLGERREKWALPLLLAETNNPDLDVKKAAILALGLLNEPSVVPLLQSFLTDLNWTVRVASIQAIGRLRDRSSILRLKEMADSDSDPMVRETARQCLSQIESGSGPILMGNE</sequence>